<gene>
    <name evidence="1" type="ORF">SAMN05444142_105225</name>
</gene>
<organism evidence="1 2">
    <name type="scientific">Lutimaribacter pacificus</name>
    <dbReference type="NCBI Taxonomy" id="391948"/>
    <lineage>
        <taxon>Bacteria</taxon>
        <taxon>Pseudomonadati</taxon>
        <taxon>Pseudomonadota</taxon>
        <taxon>Alphaproteobacteria</taxon>
        <taxon>Rhodobacterales</taxon>
        <taxon>Roseobacteraceae</taxon>
        <taxon>Lutimaribacter</taxon>
    </lineage>
</organism>
<dbReference type="EMBL" id="FQZZ01000005">
    <property type="protein sequence ID" value="SHK46106.1"/>
    <property type="molecule type" value="Genomic_DNA"/>
</dbReference>
<name>A0A1H0F8G2_9RHOB</name>
<dbReference type="AlphaFoldDB" id="A0A1H0F8G2"/>
<reference evidence="1 2" key="1">
    <citation type="submission" date="2016-11" db="EMBL/GenBank/DDBJ databases">
        <authorList>
            <person name="Varghese N."/>
            <person name="Submissions S."/>
        </authorList>
    </citation>
    <scope>NUCLEOTIDE SEQUENCE [LARGE SCALE GENOMIC DNA]</scope>
    <source>
        <strain evidence="1 2">DSM 29620</strain>
    </source>
</reference>
<sequence length="115" mass="12473">MSAQVGGSPRTFEHFAEVFDAVDPQTDRDRALVAAYWLQTSTDAPSVDGFSINKELKHLGHGLGNVTRAIDGLKATKPALMIQLKKSGKSQQARKEYKVTAAGVKYIEGILNEKG</sequence>
<evidence type="ECO:0000313" key="1">
    <source>
        <dbReference type="EMBL" id="SHK46106.1"/>
    </source>
</evidence>
<evidence type="ECO:0000313" key="2">
    <source>
        <dbReference type="Proteomes" id="UP000324252"/>
    </source>
</evidence>
<dbReference type="Proteomes" id="UP000324252">
    <property type="component" value="Unassembled WGS sequence"/>
</dbReference>
<keyword evidence="2" id="KW-1185">Reference proteome</keyword>
<evidence type="ECO:0008006" key="3">
    <source>
        <dbReference type="Google" id="ProtNLM"/>
    </source>
</evidence>
<accession>A0A1H0F8G2</accession>
<protein>
    <recommendedName>
        <fullName evidence="3">Winged helix DNA-binding domain-containing protein</fullName>
    </recommendedName>
</protein>
<proteinExistence type="predicted"/>